<accession>A0A4Q9MTN7</accession>
<dbReference type="OrthoDB" id="1470350at2759"/>
<proteinExistence type="predicted"/>
<dbReference type="Proteomes" id="UP000292957">
    <property type="component" value="Unassembled WGS sequence"/>
</dbReference>
<dbReference type="AlphaFoldDB" id="A0A4Q9MTN7"/>
<reference evidence="1" key="1">
    <citation type="submission" date="2019-01" db="EMBL/GenBank/DDBJ databases">
        <title>Draft genome sequences of three monokaryotic isolates of the white-rot basidiomycete fungus Dichomitus squalens.</title>
        <authorList>
            <consortium name="DOE Joint Genome Institute"/>
            <person name="Lopez S.C."/>
            <person name="Andreopoulos B."/>
            <person name="Pangilinan J."/>
            <person name="Lipzen A."/>
            <person name="Riley R."/>
            <person name="Ahrendt S."/>
            <person name="Ng V."/>
            <person name="Barry K."/>
            <person name="Daum C."/>
            <person name="Grigoriev I.V."/>
            <person name="Hilden K.S."/>
            <person name="Makela M.R."/>
            <person name="de Vries R.P."/>
        </authorList>
    </citation>
    <scope>NUCLEOTIDE SEQUENCE [LARGE SCALE GENOMIC DNA]</scope>
    <source>
        <strain evidence="1">OM18370.1</strain>
    </source>
</reference>
<sequence length="116" mass="13220">MMFTATTSWRPTFQGHVCFVDRRVDTYLNRCRTVSYPLSHHKVSSGYGTRAHHDIVSHRYDTSIQLGLCEATSAAGHLSQITDTQGWEFHSHIAEKYISVVKLLGFLGVRQVLLKR</sequence>
<dbReference type="EMBL" id="ML143411">
    <property type="protein sequence ID" value="TBU29731.1"/>
    <property type="molecule type" value="Genomic_DNA"/>
</dbReference>
<evidence type="ECO:0000313" key="1">
    <source>
        <dbReference type="EMBL" id="TBU29731.1"/>
    </source>
</evidence>
<organism evidence="1">
    <name type="scientific">Dichomitus squalens</name>
    <dbReference type="NCBI Taxonomy" id="114155"/>
    <lineage>
        <taxon>Eukaryota</taxon>
        <taxon>Fungi</taxon>
        <taxon>Dikarya</taxon>
        <taxon>Basidiomycota</taxon>
        <taxon>Agaricomycotina</taxon>
        <taxon>Agaricomycetes</taxon>
        <taxon>Polyporales</taxon>
        <taxon>Polyporaceae</taxon>
        <taxon>Dichomitus</taxon>
    </lineage>
</organism>
<protein>
    <submittedName>
        <fullName evidence="1">Uncharacterized protein</fullName>
    </submittedName>
</protein>
<name>A0A4Q9MTN7_9APHY</name>
<gene>
    <name evidence="1" type="ORF">BD311DRAFT_261552</name>
</gene>